<dbReference type="GO" id="GO:1990133">
    <property type="term" value="C:molybdopterin adenylyltransferase complex"/>
    <property type="evidence" value="ECO:0007669"/>
    <property type="project" value="TreeGrafter"/>
</dbReference>
<dbReference type="Proteomes" id="UP000053675">
    <property type="component" value="Unassembled WGS sequence"/>
</dbReference>
<dbReference type="OrthoDB" id="9800712at2"/>
<name>A0A084UC37_9HYPH</name>
<dbReference type="AlphaFoldDB" id="A0A084UC37"/>
<evidence type="ECO:0000256" key="3">
    <source>
        <dbReference type="ARBA" id="ARBA00024247"/>
    </source>
</evidence>
<keyword evidence="1" id="KW-0547">Nucleotide-binding</keyword>
<comment type="similarity">
    <text evidence="2">Belongs to the MoaD family.</text>
</comment>
<dbReference type="eggNOG" id="COG1977">
    <property type="taxonomic scope" value="Bacteria"/>
</dbReference>
<dbReference type="PANTHER" id="PTHR33359">
    <property type="entry name" value="MOLYBDOPTERIN SYNTHASE SULFUR CARRIER SUBUNIT"/>
    <property type="match status" value="1"/>
</dbReference>
<comment type="caution">
    <text evidence="4">The sequence shown here is derived from an EMBL/GenBank/DDBJ whole genome shotgun (WGS) entry which is preliminary data.</text>
</comment>
<sequence length="83" mass="9321">MKLVYFAWVRERIGKNEEEISVPHEVTDIAGLLDWLADRGDGYAAALEQRQVIRVAVNHRHVTHDTRLPADGEIALFPPMTGG</sequence>
<proteinExistence type="inferred from homology"/>
<dbReference type="GO" id="GO:0000166">
    <property type="term" value="F:nucleotide binding"/>
    <property type="evidence" value="ECO:0007669"/>
    <property type="project" value="UniProtKB-KW"/>
</dbReference>
<organism evidence="4 5">
    <name type="scientific">Nitratireductor basaltis</name>
    <dbReference type="NCBI Taxonomy" id="472175"/>
    <lineage>
        <taxon>Bacteria</taxon>
        <taxon>Pseudomonadati</taxon>
        <taxon>Pseudomonadota</taxon>
        <taxon>Alphaproteobacteria</taxon>
        <taxon>Hyphomicrobiales</taxon>
        <taxon>Phyllobacteriaceae</taxon>
        <taxon>Nitratireductor</taxon>
    </lineage>
</organism>
<dbReference type="PATRIC" id="fig|472175.3.peg.1568"/>
<dbReference type="Gene3D" id="3.10.20.30">
    <property type="match status" value="1"/>
</dbReference>
<dbReference type="NCBIfam" id="TIGR01682">
    <property type="entry name" value="moaD"/>
    <property type="match status" value="1"/>
</dbReference>
<dbReference type="InterPro" id="IPR003749">
    <property type="entry name" value="ThiS/MoaD-like"/>
</dbReference>
<dbReference type="RefSeq" id="WP_036481453.1">
    <property type="nucleotide sequence ID" value="NZ_JMQM01000001.1"/>
</dbReference>
<reference evidence="4 5" key="1">
    <citation type="submission" date="2014-05" db="EMBL/GenBank/DDBJ databases">
        <title>Draft Genome Sequence of Nitratireductor basaltis Strain UMTGB225, A Marine Bacterium Isolated from Green Barrel Tunicate.</title>
        <authorList>
            <person name="Gan H.Y."/>
        </authorList>
    </citation>
    <scope>NUCLEOTIDE SEQUENCE [LARGE SCALE GENOMIC DNA]</scope>
    <source>
        <strain evidence="4 5">UMTGB225</strain>
    </source>
</reference>
<dbReference type="GO" id="GO:0006777">
    <property type="term" value="P:Mo-molybdopterin cofactor biosynthetic process"/>
    <property type="evidence" value="ECO:0007669"/>
    <property type="project" value="InterPro"/>
</dbReference>
<dbReference type="CDD" id="cd00754">
    <property type="entry name" value="Ubl_MoaD"/>
    <property type="match status" value="1"/>
</dbReference>
<accession>A0A084UC37</accession>
<dbReference type="SUPFAM" id="SSF54285">
    <property type="entry name" value="MoaD/ThiS"/>
    <property type="match status" value="1"/>
</dbReference>
<protein>
    <recommendedName>
        <fullName evidence="3">Molybdopterin synthase sulfur carrier subunit</fullName>
    </recommendedName>
</protein>
<evidence type="ECO:0000313" key="5">
    <source>
        <dbReference type="Proteomes" id="UP000053675"/>
    </source>
</evidence>
<dbReference type="InterPro" id="IPR012675">
    <property type="entry name" value="Beta-grasp_dom_sf"/>
</dbReference>
<dbReference type="Pfam" id="PF02597">
    <property type="entry name" value="ThiS"/>
    <property type="match status" value="1"/>
</dbReference>
<dbReference type="PANTHER" id="PTHR33359:SF1">
    <property type="entry name" value="MOLYBDOPTERIN SYNTHASE SULFUR CARRIER SUBUNIT"/>
    <property type="match status" value="1"/>
</dbReference>
<evidence type="ECO:0000256" key="2">
    <source>
        <dbReference type="ARBA" id="ARBA00024200"/>
    </source>
</evidence>
<evidence type="ECO:0000313" key="4">
    <source>
        <dbReference type="EMBL" id="KFB10523.1"/>
    </source>
</evidence>
<dbReference type="EMBL" id="JMQM01000001">
    <property type="protein sequence ID" value="KFB10523.1"/>
    <property type="molecule type" value="Genomic_DNA"/>
</dbReference>
<evidence type="ECO:0000256" key="1">
    <source>
        <dbReference type="ARBA" id="ARBA00022741"/>
    </source>
</evidence>
<gene>
    <name evidence="4" type="ORF">EL18_01560</name>
</gene>
<dbReference type="InterPro" id="IPR044672">
    <property type="entry name" value="MOCS2A"/>
</dbReference>
<keyword evidence="5" id="KW-1185">Reference proteome</keyword>
<dbReference type="InterPro" id="IPR016155">
    <property type="entry name" value="Mopterin_synth/thiamin_S_b"/>
</dbReference>
<dbReference type="STRING" id="472175.EL18_01560"/>